<protein>
    <submittedName>
        <fullName evidence="2">Glucose-1-phosphate cytidylyltransferase</fullName>
        <ecNumber evidence="2">2.7.7.33</ecNumber>
    </submittedName>
</protein>
<evidence type="ECO:0000313" key="2">
    <source>
        <dbReference type="EMBL" id="MBB6142859.1"/>
    </source>
</evidence>
<dbReference type="PANTHER" id="PTHR47183:SF3">
    <property type="entry name" value="TRANSFERASE"/>
    <property type="match status" value="1"/>
</dbReference>
<evidence type="ECO:0000259" key="1">
    <source>
        <dbReference type="Pfam" id="PF00483"/>
    </source>
</evidence>
<dbReference type="InterPro" id="IPR005835">
    <property type="entry name" value="NTP_transferase_dom"/>
</dbReference>
<dbReference type="EC" id="2.7.7.33" evidence="2"/>
<dbReference type="AlphaFoldDB" id="A0A841JSX0"/>
<evidence type="ECO:0000313" key="3">
    <source>
        <dbReference type="Proteomes" id="UP000538666"/>
    </source>
</evidence>
<name>A0A841JSX0_9BACT</name>
<gene>
    <name evidence="2" type="ORF">HNQ77_000803</name>
</gene>
<dbReference type="PANTHER" id="PTHR47183">
    <property type="entry name" value="GLUCOSE-1-PHOSPHATE CYTIDYLYLTRANSFERASE-RELATED"/>
    <property type="match status" value="1"/>
</dbReference>
<dbReference type="EMBL" id="JACHEK010000002">
    <property type="protein sequence ID" value="MBB6142859.1"/>
    <property type="molecule type" value="Genomic_DNA"/>
</dbReference>
<dbReference type="Pfam" id="PF00483">
    <property type="entry name" value="NTP_transferase"/>
    <property type="match status" value="1"/>
</dbReference>
<keyword evidence="2" id="KW-0808">Transferase</keyword>
<dbReference type="GO" id="GO:0047343">
    <property type="term" value="F:glucose-1-phosphate cytidylyltransferase activity"/>
    <property type="evidence" value="ECO:0007669"/>
    <property type="project" value="UniProtKB-EC"/>
</dbReference>
<dbReference type="InterPro" id="IPR013446">
    <property type="entry name" value="G1P_cyt_trans-like"/>
</dbReference>
<keyword evidence="2" id="KW-0548">Nucleotidyltransferase</keyword>
<comment type="caution">
    <text evidence="2">The sequence shown here is derived from an EMBL/GenBank/DDBJ whole genome shotgun (WGS) entry which is preliminary data.</text>
</comment>
<dbReference type="RefSeq" id="WP_050061820.1">
    <property type="nucleotide sequence ID" value="NZ_JACHEK010000002.1"/>
</dbReference>
<feature type="domain" description="Nucleotidyl transferase" evidence="1">
    <location>
        <begin position="3"/>
        <end position="228"/>
    </location>
</feature>
<organism evidence="2 3">
    <name type="scientific">Silvibacterium bohemicum</name>
    <dbReference type="NCBI Taxonomy" id="1577686"/>
    <lineage>
        <taxon>Bacteria</taxon>
        <taxon>Pseudomonadati</taxon>
        <taxon>Acidobacteriota</taxon>
        <taxon>Terriglobia</taxon>
        <taxon>Terriglobales</taxon>
        <taxon>Acidobacteriaceae</taxon>
        <taxon>Silvibacterium</taxon>
    </lineage>
</organism>
<proteinExistence type="predicted"/>
<keyword evidence="3" id="KW-1185">Reference proteome</keyword>
<dbReference type="Proteomes" id="UP000538666">
    <property type="component" value="Unassembled WGS sequence"/>
</dbReference>
<dbReference type="InterPro" id="IPR029044">
    <property type="entry name" value="Nucleotide-diphossugar_trans"/>
</dbReference>
<reference evidence="2 3" key="1">
    <citation type="submission" date="2020-08" db="EMBL/GenBank/DDBJ databases">
        <title>Genomic Encyclopedia of Type Strains, Phase IV (KMG-IV): sequencing the most valuable type-strain genomes for metagenomic binning, comparative biology and taxonomic classification.</title>
        <authorList>
            <person name="Goeker M."/>
        </authorList>
    </citation>
    <scope>NUCLEOTIDE SEQUENCE [LARGE SCALE GENOMIC DNA]</scope>
    <source>
        <strain evidence="2 3">DSM 103733</strain>
    </source>
</reference>
<accession>A0A841JSX0</accession>
<sequence>MKVVLFCGGSGMRLRGYSDDVPKPMVTIGTRPILWHLMKYYAHFGHKDFIICLGYKGNVIKDYFLHYDESVSNDFVWSQGGRNVKFLNRDIDDWTITFVETGANANIGQRFRAIEPYVRGEEVFLANYGDGLSDVQLPAMIDTFERSGAIASLLLVQPPGSFDIVHTGVEGMVKEICPLTSTDMWINGGFFVMRNEVFSHIEQGEELVREPFQRLIDKQALLAYKYSGFWQCMDTFKDKQRLEELNVSTAPWKVWNRNTNGHSNRLELVAAGL</sequence>
<dbReference type="Gene3D" id="3.90.550.10">
    <property type="entry name" value="Spore Coat Polysaccharide Biosynthesis Protein SpsA, Chain A"/>
    <property type="match status" value="1"/>
</dbReference>
<dbReference type="OrthoDB" id="9801899at2"/>
<dbReference type="SUPFAM" id="SSF53448">
    <property type="entry name" value="Nucleotide-diphospho-sugar transferases"/>
    <property type="match status" value="1"/>
</dbReference>